<dbReference type="STRING" id="177413.SAMN05660859_0093"/>
<dbReference type="AlphaFoldDB" id="A0A1G4UPV8"/>
<gene>
    <name evidence="1" type="ORF">SAMN05660859_0093</name>
</gene>
<dbReference type="EMBL" id="FMTP01000010">
    <property type="protein sequence ID" value="SCW95691.1"/>
    <property type="molecule type" value="Genomic_DNA"/>
</dbReference>
<keyword evidence="2" id="KW-1185">Reference proteome</keyword>
<dbReference type="RefSeq" id="WP_091444191.1">
    <property type="nucleotide sequence ID" value="NZ_FMTP01000010.1"/>
</dbReference>
<accession>A0A1G4UPV8</accession>
<evidence type="ECO:0000313" key="2">
    <source>
        <dbReference type="Proteomes" id="UP000198889"/>
    </source>
</evidence>
<sequence length="68" mass="7754">MTAEPIARYHPPVPAAPRLDDVDYKSCESGKMICLTPEEARTEIANKVRVGVFIDKAMNVIRYYRLQD</sequence>
<name>A0A1G4UPV8_9HYPH</name>
<proteinExistence type="predicted"/>
<evidence type="ECO:0000313" key="1">
    <source>
        <dbReference type="EMBL" id="SCW95691.1"/>
    </source>
</evidence>
<reference evidence="2" key="1">
    <citation type="submission" date="2016-10" db="EMBL/GenBank/DDBJ databases">
        <authorList>
            <person name="Varghese N."/>
            <person name="Submissions S."/>
        </authorList>
    </citation>
    <scope>NUCLEOTIDE SEQUENCE [LARGE SCALE GENOMIC DNA]</scope>
    <source>
        <strain evidence="2">CGMCC 1.1761</strain>
    </source>
</reference>
<organism evidence="1 2">
    <name type="scientific">Ancylobacter rudongensis</name>
    <dbReference type="NCBI Taxonomy" id="177413"/>
    <lineage>
        <taxon>Bacteria</taxon>
        <taxon>Pseudomonadati</taxon>
        <taxon>Pseudomonadota</taxon>
        <taxon>Alphaproteobacteria</taxon>
        <taxon>Hyphomicrobiales</taxon>
        <taxon>Xanthobacteraceae</taxon>
        <taxon>Ancylobacter</taxon>
    </lineage>
</organism>
<protein>
    <submittedName>
        <fullName evidence="1">Uncharacterized protein</fullName>
    </submittedName>
</protein>
<dbReference type="Proteomes" id="UP000198889">
    <property type="component" value="Unassembled WGS sequence"/>
</dbReference>